<keyword evidence="3" id="KW-1185">Reference proteome</keyword>
<dbReference type="SUPFAM" id="SSF55729">
    <property type="entry name" value="Acyl-CoA N-acyltransferases (Nat)"/>
    <property type="match status" value="1"/>
</dbReference>
<protein>
    <submittedName>
        <fullName evidence="2">N-acetyltransferase</fullName>
    </submittedName>
</protein>
<organism evidence="2 3">
    <name type="scientific">Nocardioides silvaticus</name>
    <dbReference type="NCBI Taxonomy" id="2201891"/>
    <lineage>
        <taxon>Bacteria</taxon>
        <taxon>Bacillati</taxon>
        <taxon>Actinomycetota</taxon>
        <taxon>Actinomycetes</taxon>
        <taxon>Propionibacteriales</taxon>
        <taxon>Nocardioidaceae</taxon>
        <taxon>Nocardioides</taxon>
    </lineage>
</organism>
<dbReference type="PANTHER" id="PTHR43441:SF10">
    <property type="entry name" value="ACETYLTRANSFERASE"/>
    <property type="match status" value="1"/>
</dbReference>
<sequence>MVPESLRYPDPPLCDGRIGLRKWDEGDLDCVRLAGTDPAIPAGTTVPATYTAAEGLAFIQRQWSRADRGEGLSLAIVDVSDDRAIGLVSIAMRPQQHVAGLGYWVVPSERGKGVATAAVRLVSPWALNALGLQRLEAWTEPENLRSQAVLRSAGFEHEGRLRNFLRVDEHPVDAMVFAVLGSGV</sequence>
<evidence type="ECO:0000259" key="1">
    <source>
        <dbReference type="PROSITE" id="PS51186"/>
    </source>
</evidence>
<dbReference type="AlphaFoldDB" id="A0A316TGP8"/>
<gene>
    <name evidence="2" type="ORF">DJ010_18390</name>
</gene>
<evidence type="ECO:0000313" key="3">
    <source>
        <dbReference type="Proteomes" id="UP000245507"/>
    </source>
</evidence>
<dbReference type="OrthoDB" id="9795188at2"/>
<dbReference type="GO" id="GO:1990189">
    <property type="term" value="F:protein N-terminal-serine acetyltransferase activity"/>
    <property type="evidence" value="ECO:0007669"/>
    <property type="project" value="TreeGrafter"/>
</dbReference>
<dbReference type="InterPro" id="IPR000182">
    <property type="entry name" value="GNAT_dom"/>
</dbReference>
<accession>A0A316TGP8</accession>
<keyword evidence="2" id="KW-0808">Transferase</keyword>
<dbReference type="EMBL" id="QGDD01000009">
    <property type="protein sequence ID" value="PWN01514.1"/>
    <property type="molecule type" value="Genomic_DNA"/>
</dbReference>
<dbReference type="PANTHER" id="PTHR43441">
    <property type="entry name" value="RIBOSOMAL-PROTEIN-SERINE ACETYLTRANSFERASE"/>
    <property type="match status" value="1"/>
</dbReference>
<dbReference type="GO" id="GO:0008999">
    <property type="term" value="F:protein-N-terminal-alanine acetyltransferase activity"/>
    <property type="evidence" value="ECO:0007669"/>
    <property type="project" value="TreeGrafter"/>
</dbReference>
<name>A0A316TGP8_9ACTN</name>
<proteinExistence type="predicted"/>
<dbReference type="InterPro" id="IPR051908">
    <property type="entry name" value="Ribosomal_N-acetyltransferase"/>
</dbReference>
<dbReference type="Proteomes" id="UP000245507">
    <property type="component" value="Unassembled WGS sequence"/>
</dbReference>
<reference evidence="2 3" key="1">
    <citation type="submission" date="2018-05" db="EMBL/GenBank/DDBJ databases">
        <title>Nocardioides silvaticus genome.</title>
        <authorList>
            <person name="Li C."/>
            <person name="Wang G."/>
        </authorList>
    </citation>
    <scope>NUCLEOTIDE SEQUENCE [LARGE SCALE GENOMIC DNA]</scope>
    <source>
        <strain evidence="2 3">CCTCC AB 2018079</strain>
    </source>
</reference>
<comment type="caution">
    <text evidence="2">The sequence shown here is derived from an EMBL/GenBank/DDBJ whole genome shotgun (WGS) entry which is preliminary data.</text>
</comment>
<dbReference type="GO" id="GO:0005737">
    <property type="term" value="C:cytoplasm"/>
    <property type="evidence" value="ECO:0007669"/>
    <property type="project" value="TreeGrafter"/>
</dbReference>
<dbReference type="Pfam" id="PF13302">
    <property type="entry name" value="Acetyltransf_3"/>
    <property type="match status" value="1"/>
</dbReference>
<dbReference type="InterPro" id="IPR016181">
    <property type="entry name" value="Acyl_CoA_acyltransferase"/>
</dbReference>
<dbReference type="PROSITE" id="PS51186">
    <property type="entry name" value="GNAT"/>
    <property type="match status" value="1"/>
</dbReference>
<dbReference type="RefSeq" id="WP_109696456.1">
    <property type="nucleotide sequence ID" value="NZ_QGDD01000009.1"/>
</dbReference>
<evidence type="ECO:0000313" key="2">
    <source>
        <dbReference type="EMBL" id="PWN01514.1"/>
    </source>
</evidence>
<dbReference type="Gene3D" id="3.40.630.30">
    <property type="match status" value="1"/>
</dbReference>
<feature type="domain" description="N-acetyltransferase" evidence="1">
    <location>
        <begin position="18"/>
        <end position="173"/>
    </location>
</feature>